<organism evidence="1 2">
    <name type="scientific">Nephila pilipes</name>
    <name type="common">Giant wood spider</name>
    <name type="synonym">Nephila maculata</name>
    <dbReference type="NCBI Taxonomy" id="299642"/>
    <lineage>
        <taxon>Eukaryota</taxon>
        <taxon>Metazoa</taxon>
        <taxon>Ecdysozoa</taxon>
        <taxon>Arthropoda</taxon>
        <taxon>Chelicerata</taxon>
        <taxon>Arachnida</taxon>
        <taxon>Araneae</taxon>
        <taxon>Araneomorphae</taxon>
        <taxon>Entelegynae</taxon>
        <taxon>Araneoidea</taxon>
        <taxon>Nephilidae</taxon>
        <taxon>Nephila</taxon>
    </lineage>
</organism>
<gene>
    <name evidence="1" type="ORF">NPIL_37601</name>
</gene>
<proteinExistence type="predicted"/>
<name>A0A8X6TKL4_NEPPI</name>
<accession>A0A8X6TKL4</accession>
<protein>
    <submittedName>
        <fullName evidence="1">Uncharacterized protein</fullName>
    </submittedName>
</protein>
<sequence length="82" mass="9265">MCRLKKSLEQWRFEETGSLEDRVRSGRPSLRQTFSGHEILASESSVGSNSARKAVRRLAYHHSPYSTFFMSSLSVSIQITAS</sequence>
<reference evidence="1" key="1">
    <citation type="submission" date="2020-08" db="EMBL/GenBank/DDBJ databases">
        <title>Multicomponent nature underlies the extraordinary mechanical properties of spider dragline silk.</title>
        <authorList>
            <person name="Kono N."/>
            <person name="Nakamura H."/>
            <person name="Mori M."/>
            <person name="Yoshida Y."/>
            <person name="Ohtoshi R."/>
            <person name="Malay A.D."/>
            <person name="Moran D.A.P."/>
            <person name="Tomita M."/>
            <person name="Numata K."/>
            <person name="Arakawa K."/>
        </authorList>
    </citation>
    <scope>NUCLEOTIDE SEQUENCE</scope>
</reference>
<comment type="caution">
    <text evidence="1">The sequence shown here is derived from an EMBL/GenBank/DDBJ whole genome shotgun (WGS) entry which is preliminary data.</text>
</comment>
<keyword evidence="2" id="KW-1185">Reference proteome</keyword>
<dbReference type="AlphaFoldDB" id="A0A8X6TKL4"/>
<dbReference type="Proteomes" id="UP000887013">
    <property type="component" value="Unassembled WGS sequence"/>
</dbReference>
<dbReference type="OrthoDB" id="9981685at2759"/>
<evidence type="ECO:0000313" key="2">
    <source>
        <dbReference type="Proteomes" id="UP000887013"/>
    </source>
</evidence>
<evidence type="ECO:0000313" key="1">
    <source>
        <dbReference type="EMBL" id="GFT25094.1"/>
    </source>
</evidence>
<dbReference type="EMBL" id="BMAW01106588">
    <property type="protein sequence ID" value="GFT25094.1"/>
    <property type="molecule type" value="Genomic_DNA"/>
</dbReference>